<keyword evidence="5" id="KW-0677">Repeat</keyword>
<keyword evidence="6" id="KW-0694">RNA-binding</keyword>
<evidence type="ECO:0000313" key="11">
    <source>
        <dbReference type="EMBL" id="CAH0564193.1"/>
    </source>
</evidence>
<evidence type="ECO:0000256" key="6">
    <source>
        <dbReference type="ARBA" id="ARBA00022884"/>
    </source>
</evidence>
<name>A0A9P0BEU9_BRAAE</name>
<feature type="compositionally biased region" description="Basic and acidic residues" evidence="9">
    <location>
        <begin position="1"/>
        <end position="10"/>
    </location>
</feature>
<dbReference type="Pfam" id="PF00076">
    <property type="entry name" value="RRM_1"/>
    <property type="match status" value="1"/>
</dbReference>
<feature type="region of interest" description="Disordered" evidence="9">
    <location>
        <begin position="1"/>
        <end position="39"/>
    </location>
</feature>
<dbReference type="CDD" id="cd12278">
    <property type="entry name" value="RRM_eIF3B"/>
    <property type="match status" value="1"/>
</dbReference>
<organism evidence="11 12">
    <name type="scientific">Brassicogethes aeneus</name>
    <name type="common">Rape pollen beetle</name>
    <name type="synonym">Meligethes aeneus</name>
    <dbReference type="NCBI Taxonomy" id="1431903"/>
    <lineage>
        <taxon>Eukaryota</taxon>
        <taxon>Metazoa</taxon>
        <taxon>Ecdysozoa</taxon>
        <taxon>Arthropoda</taxon>
        <taxon>Hexapoda</taxon>
        <taxon>Insecta</taxon>
        <taxon>Pterygota</taxon>
        <taxon>Neoptera</taxon>
        <taxon>Endopterygota</taxon>
        <taxon>Coleoptera</taxon>
        <taxon>Polyphaga</taxon>
        <taxon>Cucujiformia</taxon>
        <taxon>Nitidulidae</taxon>
        <taxon>Meligethinae</taxon>
        <taxon>Brassicogethes</taxon>
    </lineage>
</organism>
<feature type="domain" description="RRM" evidence="10">
    <location>
        <begin position="65"/>
        <end position="144"/>
    </location>
</feature>
<keyword evidence="3" id="KW-0396">Initiation factor</keyword>
<evidence type="ECO:0000256" key="7">
    <source>
        <dbReference type="ARBA" id="ARBA00022917"/>
    </source>
</evidence>
<dbReference type="SMART" id="SM00360">
    <property type="entry name" value="RRM"/>
    <property type="match status" value="1"/>
</dbReference>
<sequence length="684" mass="78114">MAKKKLEDKNSQNGDNTKNEDDSSSNDEEPNFSDPEGFVDDITEEELIGDILKTKPKETDGVESVIVVDGVPVVGPNRIEKLKSVINKIFVKFGSIVNEFYPVDEQGSTKGYIFIEYSSPVHAAEAVKLTSNFKLDKQHTFQVNLFTDFSKYESIPDKWEPPEPQPYQDQNDLHYYLLEPDAYDQFAVVTVQAQFVQIWQNTQPDPTMVEERSSWTQTYVKWSPLGTYLSTFHKLGIALWAGPNFDQYKKFAHAHVQFIDYSPCEKYLVTYSPQGDPYNPDQKKIIIWDIRTGQEKRSFNPEGPSAWPIFRWSHDDKYFARIGNDVLSIYETPSFGLLDKKSIKINGIRDFNWSPTDNVVAYWVAEDKDVPASVTLLEIPNRNETRKKNLFNVADCKIHWQKSGDYLCVKVDRYSKSCLVTLMYLEGEEGEERDQVLGDVLQLRDIPHAREADPGRQRREQGADPVLRVGAGRLQVRHHPRRIAQHQRELLRGQAGSGAHSAEKVRQEGVQQAALVAQRPVHRPGGGGHQRRRLVGVRRHARVLGDEHHRSFPDVRRRMGSYRKIRCNRRLVLENKSRHGLLDLVVPGQDPEAHQLGKVRAAPMASKAFHALERRKAEGNQKEPQKVLRAVREQGQDAPIEGLQGINREEGGAYGQIQRHQAEEDQAVRGKQSQAIGPQKQCRY</sequence>
<dbReference type="GO" id="GO:0031369">
    <property type="term" value="F:translation initiation factor binding"/>
    <property type="evidence" value="ECO:0007669"/>
    <property type="project" value="InterPro"/>
</dbReference>
<dbReference type="GO" id="GO:0003743">
    <property type="term" value="F:translation initiation factor activity"/>
    <property type="evidence" value="ECO:0007669"/>
    <property type="project" value="UniProtKB-KW"/>
</dbReference>
<dbReference type="InterPro" id="IPR015943">
    <property type="entry name" value="WD40/YVTN_repeat-like_dom_sf"/>
</dbReference>
<evidence type="ECO:0000256" key="3">
    <source>
        <dbReference type="ARBA" id="ARBA00022540"/>
    </source>
</evidence>
<dbReference type="PANTHER" id="PTHR14068:SF0">
    <property type="entry name" value="EUKARYOTIC TRANSLATION INITIATION FACTOR 3 SUBUNIT B"/>
    <property type="match status" value="1"/>
</dbReference>
<comment type="subunit">
    <text evidence="8">Component of the eukaryotic translation initiation factor 3 (eIF-3) complex. The eIF-3 complex interacts with pix. Interacts with mxt.</text>
</comment>
<evidence type="ECO:0000256" key="8">
    <source>
        <dbReference type="ARBA" id="ARBA00047068"/>
    </source>
</evidence>
<evidence type="ECO:0000256" key="4">
    <source>
        <dbReference type="ARBA" id="ARBA00022574"/>
    </source>
</evidence>
<evidence type="ECO:0000256" key="2">
    <source>
        <dbReference type="ARBA" id="ARBA00022490"/>
    </source>
</evidence>
<dbReference type="EMBL" id="OV121140">
    <property type="protein sequence ID" value="CAH0564193.1"/>
    <property type="molecule type" value="Genomic_DNA"/>
</dbReference>
<dbReference type="GO" id="GO:0005852">
    <property type="term" value="C:eukaryotic translation initiation factor 3 complex"/>
    <property type="evidence" value="ECO:0007669"/>
    <property type="project" value="InterPro"/>
</dbReference>
<keyword evidence="7" id="KW-0648">Protein biosynthesis</keyword>
<feature type="region of interest" description="Disordered" evidence="9">
    <location>
        <begin position="632"/>
        <end position="684"/>
    </location>
</feature>
<keyword evidence="2" id="KW-0963">Cytoplasm</keyword>
<dbReference type="GO" id="GO:0003723">
    <property type="term" value="F:RNA binding"/>
    <property type="evidence" value="ECO:0007669"/>
    <property type="project" value="UniProtKB-KW"/>
</dbReference>
<dbReference type="InterPro" id="IPR012677">
    <property type="entry name" value="Nucleotide-bd_a/b_plait_sf"/>
</dbReference>
<evidence type="ECO:0000259" key="10">
    <source>
        <dbReference type="SMART" id="SM00360"/>
    </source>
</evidence>
<protein>
    <recommendedName>
        <fullName evidence="10">RRM domain-containing protein</fullName>
    </recommendedName>
</protein>
<keyword evidence="4" id="KW-0853">WD repeat</keyword>
<dbReference type="AlphaFoldDB" id="A0A9P0BEU9"/>
<dbReference type="SUPFAM" id="SSF54928">
    <property type="entry name" value="RNA-binding domain, RBD"/>
    <property type="match status" value="1"/>
</dbReference>
<dbReference type="FunFam" id="2.130.10.10:FF:001060">
    <property type="entry name" value="Eukaryotic translation initiation factor 3 subunit B"/>
    <property type="match status" value="1"/>
</dbReference>
<dbReference type="Gene3D" id="3.30.70.330">
    <property type="match status" value="1"/>
</dbReference>
<evidence type="ECO:0000256" key="1">
    <source>
        <dbReference type="ARBA" id="ARBA00004496"/>
    </source>
</evidence>
<feature type="compositionally biased region" description="Acidic residues" evidence="9">
    <location>
        <begin position="22"/>
        <end position="39"/>
    </location>
</feature>
<evidence type="ECO:0000313" key="12">
    <source>
        <dbReference type="Proteomes" id="UP001154078"/>
    </source>
</evidence>
<reference evidence="11" key="1">
    <citation type="submission" date="2021-12" db="EMBL/GenBank/DDBJ databases">
        <authorList>
            <person name="King R."/>
        </authorList>
    </citation>
    <scope>NUCLEOTIDE SEQUENCE</scope>
</reference>
<keyword evidence="12" id="KW-1185">Reference proteome</keyword>
<dbReference type="FunFam" id="3.30.70.330:FF:000607">
    <property type="entry name" value="Eukaryotic translation initiation factor 3 subunit B"/>
    <property type="match status" value="1"/>
</dbReference>
<comment type="subcellular location">
    <subcellularLocation>
        <location evidence="1">Cytoplasm</location>
    </subcellularLocation>
</comment>
<dbReference type="PANTHER" id="PTHR14068">
    <property type="entry name" value="EUKARYOTIC TRANSLATION INITIATION FACTOR 3 EIF3 -RELATED"/>
    <property type="match status" value="1"/>
</dbReference>
<evidence type="ECO:0000256" key="5">
    <source>
        <dbReference type="ARBA" id="ARBA00022737"/>
    </source>
</evidence>
<dbReference type="InterPro" id="IPR011400">
    <property type="entry name" value="EIF3B"/>
</dbReference>
<proteinExistence type="predicted"/>
<dbReference type="InterPro" id="IPR034363">
    <property type="entry name" value="eIF3B_RRM"/>
</dbReference>
<dbReference type="Proteomes" id="UP001154078">
    <property type="component" value="Chromosome 9"/>
</dbReference>
<dbReference type="SUPFAM" id="SSF82171">
    <property type="entry name" value="DPP6 N-terminal domain-like"/>
    <property type="match status" value="1"/>
</dbReference>
<dbReference type="InterPro" id="IPR035979">
    <property type="entry name" value="RBD_domain_sf"/>
</dbReference>
<gene>
    <name evidence="11" type="ORF">MELIAE_LOCUS12798</name>
</gene>
<evidence type="ECO:0000256" key="9">
    <source>
        <dbReference type="SAM" id="MobiDB-lite"/>
    </source>
</evidence>
<dbReference type="InterPro" id="IPR000504">
    <property type="entry name" value="RRM_dom"/>
</dbReference>
<dbReference type="Gene3D" id="2.130.10.10">
    <property type="entry name" value="YVTN repeat-like/Quinoprotein amine dehydrogenase"/>
    <property type="match status" value="1"/>
</dbReference>
<accession>A0A9P0BEU9</accession>